<accession>A0ABT2FQW0</accession>
<comment type="caution">
    <text evidence="1">The sequence shown here is derived from an EMBL/GenBank/DDBJ whole genome shotgun (WGS) entry which is preliminary data.</text>
</comment>
<feature type="non-terminal residue" evidence="1">
    <location>
        <position position="102"/>
    </location>
</feature>
<evidence type="ECO:0000313" key="1">
    <source>
        <dbReference type="EMBL" id="MCS4558727.1"/>
    </source>
</evidence>
<dbReference type="InterPro" id="IPR038862">
    <property type="entry name" value="MPH2"/>
</dbReference>
<proteinExistence type="predicted"/>
<dbReference type="PANTHER" id="PTHR35742">
    <property type="entry name" value="THYLAKOID LUMENAL 16.5 KDA PROTEIN, CHLOROPLASTIC"/>
    <property type="match status" value="1"/>
</dbReference>
<protein>
    <submittedName>
        <fullName evidence="1">Uncharacterized protein</fullName>
    </submittedName>
</protein>
<dbReference type="Proteomes" id="UP001201549">
    <property type="component" value="Unassembled WGS sequence"/>
</dbReference>
<reference evidence="2" key="1">
    <citation type="submission" date="2023-07" db="EMBL/GenBank/DDBJ databases">
        <title>Shewanella mangrovi sp. nov., an acetaldehyde- degrading bacterium isolated from mangrove sediment.</title>
        <authorList>
            <person name="Liu Y."/>
        </authorList>
    </citation>
    <scope>NUCLEOTIDE SEQUENCE [LARGE SCALE GENOMIC DNA]</scope>
    <source>
        <strain evidence="2">C32</strain>
    </source>
</reference>
<keyword evidence="2" id="KW-1185">Reference proteome</keyword>
<dbReference type="PANTHER" id="PTHR35742:SF1">
    <property type="entry name" value="THYLAKOID LUMENAL 16.5 KDA PROTEIN, CHLOROPLASTIC"/>
    <property type="match status" value="1"/>
</dbReference>
<organism evidence="1 2">
    <name type="scientific">Shewanella electrica</name>
    <dbReference type="NCBI Taxonomy" id="515560"/>
    <lineage>
        <taxon>Bacteria</taxon>
        <taxon>Pseudomonadati</taxon>
        <taxon>Pseudomonadota</taxon>
        <taxon>Gammaproteobacteria</taxon>
        <taxon>Alteromonadales</taxon>
        <taxon>Shewanellaceae</taxon>
        <taxon>Shewanella</taxon>
    </lineage>
</organism>
<evidence type="ECO:0000313" key="2">
    <source>
        <dbReference type="Proteomes" id="UP001201549"/>
    </source>
</evidence>
<name>A0ABT2FQW0_9GAMM</name>
<sequence>MATNILSTSNPFLLTNSFSSSSFVTPTYVYYNPIMKCTVKRELTLCKATPHSPIVVTKRGLSISFITSFVLSLAGKKNANAAILEADDDEELLEKVKRDRKK</sequence>
<dbReference type="EMBL" id="JAKOGG010000106">
    <property type="protein sequence ID" value="MCS4558727.1"/>
    <property type="molecule type" value="Genomic_DNA"/>
</dbReference>
<gene>
    <name evidence="1" type="ORF">L9G74_20100</name>
</gene>